<evidence type="ECO:0000313" key="3">
    <source>
        <dbReference type="Proteomes" id="UP000271889"/>
    </source>
</evidence>
<dbReference type="AlphaFoldDB" id="A0A3P6TWH2"/>
<accession>A0A3P6TWH2</accession>
<keyword evidence="3" id="KW-1185">Reference proteome</keyword>
<evidence type="ECO:0000313" key="2">
    <source>
        <dbReference type="EMBL" id="VDK83330.1"/>
    </source>
</evidence>
<dbReference type="Proteomes" id="UP000271889">
    <property type="component" value="Unassembled WGS sequence"/>
</dbReference>
<name>A0A3P6TWH2_CYLGO</name>
<evidence type="ECO:0000256" key="1">
    <source>
        <dbReference type="SAM" id="MobiDB-lite"/>
    </source>
</evidence>
<feature type="region of interest" description="Disordered" evidence="1">
    <location>
        <begin position="1"/>
        <end position="20"/>
    </location>
</feature>
<proteinExistence type="predicted"/>
<sequence length="107" mass="12267">MMNSKELLLEDSDSEEDEPERLHLYRNRTCPFETLLDVEFQRTFVLVVFYELCEMLREDHPMSSVTSLTVAQQVAACVHLLNRKATQADLAHLAGCNQSTVLKTGFF</sequence>
<protein>
    <submittedName>
        <fullName evidence="2">Uncharacterized protein</fullName>
    </submittedName>
</protein>
<gene>
    <name evidence="2" type="ORF">CGOC_LOCUS8117</name>
</gene>
<dbReference type="EMBL" id="UYRV01029266">
    <property type="protein sequence ID" value="VDK83330.1"/>
    <property type="molecule type" value="Genomic_DNA"/>
</dbReference>
<feature type="compositionally biased region" description="Acidic residues" evidence="1">
    <location>
        <begin position="9"/>
        <end position="19"/>
    </location>
</feature>
<reference evidence="2 3" key="1">
    <citation type="submission" date="2018-11" db="EMBL/GenBank/DDBJ databases">
        <authorList>
            <consortium name="Pathogen Informatics"/>
        </authorList>
    </citation>
    <scope>NUCLEOTIDE SEQUENCE [LARGE SCALE GENOMIC DNA]</scope>
</reference>
<dbReference type="OrthoDB" id="10435179at2759"/>
<organism evidence="2 3">
    <name type="scientific">Cylicostephanus goldi</name>
    <name type="common">Nematode worm</name>
    <dbReference type="NCBI Taxonomy" id="71465"/>
    <lineage>
        <taxon>Eukaryota</taxon>
        <taxon>Metazoa</taxon>
        <taxon>Ecdysozoa</taxon>
        <taxon>Nematoda</taxon>
        <taxon>Chromadorea</taxon>
        <taxon>Rhabditida</taxon>
        <taxon>Rhabditina</taxon>
        <taxon>Rhabditomorpha</taxon>
        <taxon>Strongyloidea</taxon>
        <taxon>Strongylidae</taxon>
        <taxon>Cylicostephanus</taxon>
    </lineage>
</organism>